<dbReference type="EMBL" id="AGNK02005503">
    <property type="status" value="NOT_ANNOTATED_CDS"/>
    <property type="molecule type" value="Genomic_DNA"/>
</dbReference>
<protein>
    <submittedName>
        <fullName evidence="2">Uncharacterized protein</fullName>
    </submittedName>
</protein>
<reference evidence="2" key="2">
    <citation type="submission" date="2018-08" db="UniProtKB">
        <authorList>
            <consortium name="EnsemblPlants"/>
        </authorList>
    </citation>
    <scope>IDENTIFICATION</scope>
    <source>
        <strain evidence="2">Yugu1</strain>
    </source>
</reference>
<sequence length="47" mass="5176">MTHLAPTTAPPRRQLPLTGVAPNSGEDRSYPSLPLYPLLPRPHCSRI</sequence>
<reference evidence="3" key="1">
    <citation type="journal article" date="2012" name="Nat. Biotechnol.">
        <title>Reference genome sequence of the model plant Setaria.</title>
        <authorList>
            <person name="Bennetzen J.L."/>
            <person name="Schmutz J."/>
            <person name="Wang H."/>
            <person name="Percifield R."/>
            <person name="Hawkins J."/>
            <person name="Pontaroli A.C."/>
            <person name="Estep M."/>
            <person name="Feng L."/>
            <person name="Vaughn J.N."/>
            <person name="Grimwood J."/>
            <person name="Jenkins J."/>
            <person name="Barry K."/>
            <person name="Lindquist E."/>
            <person name="Hellsten U."/>
            <person name="Deshpande S."/>
            <person name="Wang X."/>
            <person name="Wu X."/>
            <person name="Mitros T."/>
            <person name="Triplett J."/>
            <person name="Yang X."/>
            <person name="Ye C.Y."/>
            <person name="Mauro-Herrera M."/>
            <person name="Wang L."/>
            <person name="Li P."/>
            <person name="Sharma M."/>
            <person name="Sharma R."/>
            <person name="Ronald P.C."/>
            <person name="Panaud O."/>
            <person name="Kellogg E.A."/>
            <person name="Brutnell T.P."/>
            <person name="Doust A.N."/>
            <person name="Tuskan G.A."/>
            <person name="Rokhsar D."/>
            <person name="Devos K.M."/>
        </authorList>
    </citation>
    <scope>NUCLEOTIDE SEQUENCE [LARGE SCALE GENOMIC DNA]</scope>
    <source>
        <strain evidence="3">cv. Yugu1</strain>
    </source>
</reference>
<name>K4ANE6_SETIT</name>
<evidence type="ECO:0000313" key="3">
    <source>
        <dbReference type="Proteomes" id="UP000004995"/>
    </source>
</evidence>
<dbReference type="InParanoid" id="K4ANE6"/>
<accession>K4ANE6</accession>
<dbReference type="Gramene" id="KQK88244">
    <property type="protein sequence ID" value="KQK88244"/>
    <property type="gene ID" value="SETIT_040443mg"/>
</dbReference>
<organism evidence="2 3">
    <name type="scientific">Setaria italica</name>
    <name type="common">Foxtail millet</name>
    <name type="synonym">Panicum italicum</name>
    <dbReference type="NCBI Taxonomy" id="4555"/>
    <lineage>
        <taxon>Eukaryota</taxon>
        <taxon>Viridiplantae</taxon>
        <taxon>Streptophyta</taxon>
        <taxon>Embryophyta</taxon>
        <taxon>Tracheophyta</taxon>
        <taxon>Spermatophyta</taxon>
        <taxon>Magnoliopsida</taxon>
        <taxon>Liliopsida</taxon>
        <taxon>Poales</taxon>
        <taxon>Poaceae</taxon>
        <taxon>PACMAD clade</taxon>
        <taxon>Panicoideae</taxon>
        <taxon>Panicodae</taxon>
        <taxon>Paniceae</taxon>
        <taxon>Cenchrinae</taxon>
        <taxon>Setaria</taxon>
    </lineage>
</organism>
<evidence type="ECO:0000256" key="1">
    <source>
        <dbReference type="SAM" id="MobiDB-lite"/>
    </source>
</evidence>
<keyword evidence="3" id="KW-1185">Reference proteome</keyword>
<proteinExistence type="predicted"/>
<dbReference type="HOGENOM" id="CLU_3176378_0_0_1"/>
<dbReference type="Proteomes" id="UP000004995">
    <property type="component" value="Unassembled WGS sequence"/>
</dbReference>
<evidence type="ECO:0000313" key="2">
    <source>
        <dbReference type="EnsemblPlants" id="KQK88244"/>
    </source>
</evidence>
<feature type="region of interest" description="Disordered" evidence="1">
    <location>
        <begin position="1"/>
        <end position="35"/>
    </location>
</feature>
<dbReference type="AlphaFoldDB" id="K4ANE6"/>
<dbReference type="EnsemblPlants" id="KQK88244">
    <property type="protein sequence ID" value="KQK88244"/>
    <property type="gene ID" value="SETIT_040443mg"/>
</dbReference>